<feature type="region of interest" description="Disordered" evidence="1">
    <location>
        <begin position="1"/>
        <end position="33"/>
    </location>
</feature>
<reference evidence="2 3" key="1">
    <citation type="journal article" date="2021" name="Elife">
        <title>Chloroplast acquisition without the gene transfer in kleptoplastic sea slugs, Plakobranchus ocellatus.</title>
        <authorList>
            <person name="Maeda T."/>
            <person name="Takahashi S."/>
            <person name="Yoshida T."/>
            <person name="Shimamura S."/>
            <person name="Takaki Y."/>
            <person name="Nagai Y."/>
            <person name="Toyoda A."/>
            <person name="Suzuki Y."/>
            <person name="Arimoto A."/>
            <person name="Ishii H."/>
            <person name="Satoh N."/>
            <person name="Nishiyama T."/>
            <person name="Hasebe M."/>
            <person name="Maruyama T."/>
            <person name="Minagawa J."/>
            <person name="Obokata J."/>
            <person name="Shigenobu S."/>
        </authorList>
    </citation>
    <scope>NUCLEOTIDE SEQUENCE [LARGE SCALE GENOMIC DNA]</scope>
</reference>
<evidence type="ECO:0000313" key="3">
    <source>
        <dbReference type="Proteomes" id="UP000735302"/>
    </source>
</evidence>
<evidence type="ECO:0000313" key="2">
    <source>
        <dbReference type="EMBL" id="GFO23313.1"/>
    </source>
</evidence>
<evidence type="ECO:0000256" key="1">
    <source>
        <dbReference type="SAM" id="MobiDB-lite"/>
    </source>
</evidence>
<dbReference type="AlphaFoldDB" id="A0AAV4BVR6"/>
<dbReference type="Proteomes" id="UP000735302">
    <property type="component" value="Unassembled WGS sequence"/>
</dbReference>
<dbReference type="EMBL" id="BLXT01005511">
    <property type="protein sequence ID" value="GFO23313.1"/>
    <property type="molecule type" value="Genomic_DNA"/>
</dbReference>
<name>A0AAV4BVR6_9GAST</name>
<organism evidence="2 3">
    <name type="scientific">Plakobranchus ocellatus</name>
    <dbReference type="NCBI Taxonomy" id="259542"/>
    <lineage>
        <taxon>Eukaryota</taxon>
        <taxon>Metazoa</taxon>
        <taxon>Spiralia</taxon>
        <taxon>Lophotrochozoa</taxon>
        <taxon>Mollusca</taxon>
        <taxon>Gastropoda</taxon>
        <taxon>Heterobranchia</taxon>
        <taxon>Euthyneura</taxon>
        <taxon>Panpulmonata</taxon>
        <taxon>Sacoglossa</taxon>
        <taxon>Placobranchoidea</taxon>
        <taxon>Plakobranchidae</taxon>
        <taxon>Plakobranchus</taxon>
    </lineage>
</organism>
<proteinExistence type="predicted"/>
<protein>
    <submittedName>
        <fullName evidence="2">Uncharacterized protein</fullName>
    </submittedName>
</protein>
<comment type="caution">
    <text evidence="2">The sequence shown here is derived from an EMBL/GenBank/DDBJ whole genome shotgun (WGS) entry which is preliminary data.</text>
</comment>
<sequence length="78" mass="9098">MIPKGEEERDDDDDNDDDDDDDDDHDDDDDELCTVIRDSRKSLYIYTLSIGSRVNDVRRWVRMGQETCAQRPGKQKCS</sequence>
<keyword evidence="3" id="KW-1185">Reference proteome</keyword>
<feature type="compositionally biased region" description="Acidic residues" evidence="1">
    <location>
        <begin position="8"/>
        <end position="32"/>
    </location>
</feature>
<gene>
    <name evidence="2" type="ORF">PoB_004981800</name>
</gene>
<accession>A0AAV4BVR6</accession>